<reference evidence="2" key="2">
    <citation type="journal article" date="2021" name="PeerJ">
        <title>Extensive microbial diversity within the chicken gut microbiome revealed by metagenomics and culture.</title>
        <authorList>
            <person name="Gilroy R."/>
            <person name="Ravi A."/>
            <person name="Getino M."/>
            <person name="Pursley I."/>
            <person name="Horton D.L."/>
            <person name="Alikhan N.F."/>
            <person name="Baker D."/>
            <person name="Gharbi K."/>
            <person name="Hall N."/>
            <person name="Watson M."/>
            <person name="Adriaenssens E.M."/>
            <person name="Foster-Nyarko E."/>
            <person name="Jarju S."/>
            <person name="Secka A."/>
            <person name="Antonio M."/>
            <person name="Oren A."/>
            <person name="Chaudhuri R.R."/>
            <person name="La Ragione R."/>
            <person name="Hildebrand F."/>
            <person name="Pallen M.J."/>
        </authorList>
    </citation>
    <scope>NUCLEOTIDE SEQUENCE</scope>
    <source>
        <strain evidence="2">11159</strain>
    </source>
</reference>
<gene>
    <name evidence="2" type="ORF">IAC58_04615</name>
</gene>
<feature type="signal peptide" evidence="1">
    <location>
        <begin position="1"/>
        <end position="22"/>
    </location>
</feature>
<evidence type="ECO:0000313" key="2">
    <source>
        <dbReference type="EMBL" id="MBO8427816.1"/>
    </source>
</evidence>
<keyword evidence="1" id="KW-0732">Signal</keyword>
<protein>
    <submittedName>
        <fullName evidence="2">Uncharacterized protein</fullName>
    </submittedName>
</protein>
<proteinExistence type="predicted"/>
<dbReference type="SUPFAM" id="SSF53850">
    <property type="entry name" value="Periplasmic binding protein-like II"/>
    <property type="match status" value="1"/>
</dbReference>
<dbReference type="EMBL" id="JADIMY010000091">
    <property type="protein sequence ID" value="MBO8427816.1"/>
    <property type="molecule type" value="Genomic_DNA"/>
</dbReference>
<reference evidence="2" key="1">
    <citation type="submission" date="2020-10" db="EMBL/GenBank/DDBJ databases">
        <authorList>
            <person name="Gilroy R."/>
        </authorList>
    </citation>
    <scope>NUCLEOTIDE SEQUENCE</scope>
    <source>
        <strain evidence="2">11159</strain>
    </source>
</reference>
<evidence type="ECO:0000313" key="3">
    <source>
        <dbReference type="Proteomes" id="UP000823613"/>
    </source>
</evidence>
<evidence type="ECO:0000256" key="1">
    <source>
        <dbReference type="SAM" id="SignalP"/>
    </source>
</evidence>
<name>A0A9D9DJX2_9BACL</name>
<dbReference type="Proteomes" id="UP000823613">
    <property type="component" value="Unassembled WGS sequence"/>
</dbReference>
<feature type="chain" id="PRO_5038724279" evidence="1">
    <location>
        <begin position="23"/>
        <end position="914"/>
    </location>
</feature>
<accession>A0A9D9DJX2</accession>
<sequence length="914" mass="101955">MNKKSKKLNLLATSFILFGSLALVSCGDDKGTTSEYVAVDDTFTRELTDLKDNDTIIIYNSTTYFSGHLRRKNSDGEYEYANLKSEALLKAGETVQTVFYGLPRSYNQYGIKITTPTGTDVTDQFEINNKGEIKIPNVTTKTEYIIYFYGVSSNNTVRDSINLTVIPESEFASNESIDGDINYALEGDKERAAMAGALEQYLYNNGLAPISYMEDSGYSLYSRRLHTPFLNVNGTNDEDNYVPGFGYGVMQYGYIDGNQVTDSATIAEDNPEYVNYYHSAFTGNASNFNYLNSNNNDASTLYGYMSSSYFDQLVNEDATGWEYVGSLARKFEAVNPDETGASDTWTVSLKVGGKTADEDKGVLPGINFKTGRNSRFKATYDNRAITIDDYITPIKLLATGAVRWYRGTEQAGEDTANRQIVGFAEYYNSTGKLTEVETNDEFLSKVPGIQVNRENNSITFKFGGKVTPDYAEYQLNSVWANPICEDFLRELGGGNVLSGTRVYGTSTTIDNQTLRPDQTMLSVGPYFLDEYTAGEGGETGRIIYSKNNDWPITKDAHGRDLYRLEGVILKIDTSLLTSNTAQILAFENGQYDASNIPNDEYWTKYENSELRHYSQGSTNSQYHINTWDQLYWEERFEDGGELPNWRVKPILSNNNFYKGLQVGLDRIGISNTYHYQPDIDISTPIDMVSPRSGVSFNDLDYHKDAINNVFGGLLNEDTTTLNFWRSNAAEFFAVAIEEELAAGHYTLGTGANPTVVTFEIARTDSTYETDLFNALTQDWEEAFATAVETYRQKGQAVWMDGGSPRIRLEITSDTFGSSSATLQDDMLTNGVQAGKYDGETTYVISGNNYDVLNKLNIYKSDNSSGFTLNFGGDTTIPSADIYYDGKYWSFDALWDAANGNGIRLTDTGKVIELD</sequence>
<comment type="caution">
    <text evidence="2">The sequence shown here is derived from an EMBL/GenBank/DDBJ whole genome shotgun (WGS) entry which is preliminary data.</text>
</comment>
<dbReference type="Gene3D" id="3.40.190.10">
    <property type="entry name" value="Periplasmic binding protein-like II"/>
    <property type="match status" value="1"/>
</dbReference>
<dbReference type="PROSITE" id="PS51257">
    <property type="entry name" value="PROKAR_LIPOPROTEIN"/>
    <property type="match status" value="1"/>
</dbReference>
<dbReference type="AlphaFoldDB" id="A0A9D9DJX2"/>
<organism evidence="2 3">
    <name type="scientific">Candidatus Onthovivens merdipullorum</name>
    <dbReference type="NCBI Taxonomy" id="2840889"/>
    <lineage>
        <taxon>Bacteria</taxon>
        <taxon>Bacillati</taxon>
        <taxon>Bacillota</taxon>
        <taxon>Bacilli</taxon>
        <taxon>Bacillales</taxon>
        <taxon>Candidatus Onthovivens</taxon>
    </lineage>
</organism>